<gene>
    <name evidence="3" type="ORF">GTP46_11670</name>
</gene>
<comment type="caution">
    <text evidence="3">The sequence shown here is derived from an EMBL/GenBank/DDBJ whole genome shotgun (WGS) entry which is preliminary data.</text>
</comment>
<dbReference type="Gene3D" id="1.20.1260.10">
    <property type="match status" value="1"/>
</dbReference>
<evidence type="ECO:0000313" key="4">
    <source>
        <dbReference type="Proteomes" id="UP000479335"/>
    </source>
</evidence>
<proteinExistence type="predicted"/>
<dbReference type="InterPro" id="IPR012347">
    <property type="entry name" value="Ferritin-like"/>
</dbReference>
<reference evidence="3 4" key="1">
    <citation type="submission" date="2019-12" db="EMBL/GenBank/DDBJ databases">
        <title>Novel species isolated from a subtropical stream in China.</title>
        <authorList>
            <person name="Lu H."/>
        </authorList>
    </citation>
    <scope>NUCLEOTIDE SEQUENCE [LARGE SCALE GENOMIC DNA]</scope>
    <source>
        <strain evidence="3 4">FT135W</strain>
    </source>
</reference>
<keyword evidence="1" id="KW-0732">Signal</keyword>
<feature type="signal peptide" evidence="1">
    <location>
        <begin position="1"/>
        <end position="22"/>
    </location>
</feature>
<dbReference type="AlphaFoldDB" id="A0A6L8KBY0"/>
<dbReference type="InterPro" id="IPR025419">
    <property type="entry name" value="DUF4142"/>
</dbReference>
<accession>A0A6L8KBY0</accession>
<keyword evidence="4" id="KW-1185">Reference proteome</keyword>
<organism evidence="3 4">
    <name type="scientific">Duganella flavida</name>
    <dbReference type="NCBI Taxonomy" id="2692175"/>
    <lineage>
        <taxon>Bacteria</taxon>
        <taxon>Pseudomonadati</taxon>
        <taxon>Pseudomonadota</taxon>
        <taxon>Betaproteobacteria</taxon>
        <taxon>Burkholderiales</taxon>
        <taxon>Oxalobacteraceae</taxon>
        <taxon>Telluria group</taxon>
        <taxon>Duganella</taxon>
    </lineage>
</organism>
<name>A0A6L8KBY0_9BURK</name>
<sequence length="170" mass="17952">MKTARFATAFIACAATAQFAFAQTPISKADADRLVAIAQANIAEIAAGKLAVEKSANGEIKQFAQMMIDDHSKGLADTQKLAAAKNVILPTEPDDAHQKMATELKQLSGAAFDKAYVSKAGVQDHVKVHAALKNDIASAKDTDVKALASKLEPIVGHHEAMAKKLDTATR</sequence>
<evidence type="ECO:0000313" key="3">
    <source>
        <dbReference type="EMBL" id="MYM23304.1"/>
    </source>
</evidence>
<feature type="domain" description="DUF4142" evidence="2">
    <location>
        <begin position="29"/>
        <end position="165"/>
    </location>
</feature>
<dbReference type="EMBL" id="WWCN01000006">
    <property type="protein sequence ID" value="MYM23304.1"/>
    <property type="molecule type" value="Genomic_DNA"/>
</dbReference>
<dbReference type="PANTHER" id="PTHR38593">
    <property type="entry name" value="BLR2558 PROTEIN"/>
    <property type="match status" value="1"/>
</dbReference>
<protein>
    <submittedName>
        <fullName evidence="3">DUF4142 domain-containing protein</fullName>
    </submittedName>
</protein>
<feature type="chain" id="PRO_5026815559" evidence="1">
    <location>
        <begin position="23"/>
        <end position="170"/>
    </location>
</feature>
<evidence type="ECO:0000259" key="2">
    <source>
        <dbReference type="Pfam" id="PF13628"/>
    </source>
</evidence>
<dbReference type="RefSeq" id="WP_161006793.1">
    <property type="nucleotide sequence ID" value="NZ_WWCN01000006.1"/>
</dbReference>
<dbReference type="Pfam" id="PF13628">
    <property type="entry name" value="DUF4142"/>
    <property type="match status" value="1"/>
</dbReference>
<dbReference type="Proteomes" id="UP000479335">
    <property type="component" value="Unassembled WGS sequence"/>
</dbReference>
<evidence type="ECO:0000256" key="1">
    <source>
        <dbReference type="SAM" id="SignalP"/>
    </source>
</evidence>
<dbReference type="PANTHER" id="PTHR38593:SF1">
    <property type="entry name" value="BLR2558 PROTEIN"/>
    <property type="match status" value="1"/>
</dbReference>